<dbReference type="eggNOG" id="KOG0054">
    <property type="taxonomic scope" value="Eukaryota"/>
</dbReference>
<feature type="domain" description="ABC transmembrane type-1" evidence="12">
    <location>
        <begin position="116"/>
        <end position="387"/>
    </location>
</feature>
<evidence type="ECO:0000313" key="13">
    <source>
        <dbReference type="EMBL" id="CAK92350.1"/>
    </source>
</evidence>
<keyword evidence="3" id="KW-0813">Transport</keyword>
<dbReference type="PROSITE" id="PS00211">
    <property type="entry name" value="ABC_TRANSPORTER_1"/>
    <property type="match status" value="1"/>
</dbReference>
<dbReference type="EMBL" id="CT868667">
    <property type="protein sequence ID" value="CAK92350.1"/>
    <property type="molecule type" value="Genomic_DNA"/>
</dbReference>
<dbReference type="Gene3D" id="3.40.50.300">
    <property type="entry name" value="P-loop containing nucleotide triphosphate hydrolases"/>
    <property type="match status" value="1"/>
</dbReference>
<evidence type="ECO:0000256" key="9">
    <source>
        <dbReference type="SAM" id="Coils"/>
    </source>
</evidence>
<feature type="coiled-coil region" evidence="9">
    <location>
        <begin position="433"/>
        <end position="462"/>
    </location>
</feature>
<dbReference type="FunFam" id="3.40.50.300:FF:002673">
    <property type="entry name" value="Multispecific organic anion transporter, putative"/>
    <property type="match status" value="1"/>
</dbReference>
<keyword evidence="8 10" id="KW-0472">Membrane</keyword>
<feature type="transmembrane region" description="Helical" evidence="10">
    <location>
        <begin position="329"/>
        <end position="352"/>
    </location>
</feature>
<dbReference type="AlphaFoldDB" id="A0EAN3"/>
<feature type="transmembrane region" description="Helical" evidence="10">
    <location>
        <begin position="227"/>
        <end position="249"/>
    </location>
</feature>
<dbReference type="GO" id="GO:0140359">
    <property type="term" value="F:ABC-type transporter activity"/>
    <property type="evidence" value="ECO:0000318"/>
    <property type="project" value="GO_Central"/>
</dbReference>
<evidence type="ECO:0000256" key="6">
    <source>
        <dbReference type="ARBA" id="ARBA00022840"/>
    </source>
</evidence>
<sequence length="679" mass="77867">MSSDNLRKGLINDSFGDFGSFVETLIPEQKKTAREKAGFLGKLFVSWIYPTLQELLIRFRKLAQKQPLEVETIQPLSKTERSSYLYEKFKNQLIITQRGENTIFKALYQTFQKQIIITFVWLIISVCTSVVIPIMIKSIIDYITNQEEDYYYASTIIAVIIISRAINMIANAQARLEIRSFGFDAQSVLSVELMSKSLRTSFLSNPRYTTGEVINLMQVDAGKLQFVTYYLGVALLVPIQLIVTVYLMFAYIGLSFLGGFGIMILTAVWNTLIGKFLMKYQQTMMKEKDKRTNCAILDIFINQFFREKLFKLRKAEIDITRKRYFGTAFYIFSVWLSPLLILCGTFLMHILLGHQLSAGSTFAIISLFQMLQQPLLQLPIAINEVMATNISLKRIQKFLFTDELQSDCIQFDYYGDERSVEIRGGNFYWSTLKKEEIDEQEKKEQENKKKKKQKKTKKLQKQVLFNINMEIKKGMMIGIIGDVGAGKTSILQAIIGEMLYNPENPPKVTITGSLAYVGQKYWIQNLTVKENILFGLEYKEQKYQNALKYSCLSQDLKILIKGDETMIGEKGINLSGGQKARISLARAIYSDADIILLDDPISAVDAHVGNFIMNECLNGYLRNKTRILITHALNSLQYVDYIYLLENGAVIEQGTFQEIKQFNQFQFNIPKVIQKSTSK</sequence>
<dbReference type="FunFam" id="1.20.1560.10:FF:000006">
    <property type="entry name" value="ATP-binding cassette, sub-family C (CFTR/MRP), member 9"/>
    <property type="match status" value="1"/>
</dbReference>
<dbReference type="InterPro" id="IPR050173">
    <property type="entry name" value="ABC_transporter_C-like"/>
</dbReference>
<organism evidence="13 14">
    <name type="scientific">Paramecium tetraurelia</name>
    <dbReference type="NCBI Taxonomy" id="5888"/>
    <lineage>
        <taxon>Eukaryota</taxon>
        <taxon>Sar</taxon>
        <taxon>Alveolata</taxon>
        <taxon>Ciliophora</taxon>
        <taxon>Intramacronucleata</taxon>
        <taxon>Oligohymenophorea</taxon>
        <taxon>Peniculida</taxon>
        <taxon>Parameciidae</taxon>
        <taxon>Paramecium</taxon>
    </lineage>
</organism>
<evidence type="ECO:0000256" key="8">
    <source>
        <dbReference type="ARBA" id="ARBA00023136"/>
    </source>
</evidence>
<dbReference type="InterPro" id="IPR036640">
    <property type="entry name" value="ABC1_TM_sf"/>
</dbReference>
<dbReference type="OMA" id="AMSHESK"/>
<comment type="similarity">
    <text evidence="2">Belongs to the ABC transporter superfamily. ABCC family. Conjugate transporter (TC 3.A.1.208) subfamily.</text>
</comment>
<protein>
    <submittedName>
        <fullName evidence="13">Uncharacterized protein</fullName>
    </submittedName>
</protein>
<feature type="domain" description="ABC transporter" evidence="11">
    <location>
        <begin position="432"/>
        <end position="672"/>
    </location>
</feature>
<evidence type="ECO:0000256" key="10">
    <source>
        <dbReference type="SAM" id="Phobius"/>
    </source>
</evidence>
<dbReference type="OrthoDB" id="6500128at2759"/>
<dbReference type="PROSITE" id="PS50929">
    <property type="entry name" value="ABC_TM1F"/>
    <property type="match status" value="1"/>
</dbReference>
<gene>
    <name evidence="13" type="ORF">GSPATT00025084001</name>
</gene>
<dbReference type="InterPro" id="IPR017871">
    <property type="entry name" value="ABC_transporter-like_CS"/>
</dbReference>
<dbReference type="PANTHER" id="PTHR24223:SF456">
    <property type="entry name" value="MULTIDRUG RESISTANCE-ASSOCIATED PROTEIN LETHAL(2)03659"/>
    <property type="match status" value="1"/>
</dbReference>
<dbReference type="CDD" id="cd03250">
    <property type="entry name" value="ABCC_MRP_domain1"/>
    <property type="match status" value="1"/>
</dbReference>
<proteinExistence type="inferred from homology"/>
<keyword evidence="7 10" id="KW-1133">Transmembrane helix</keyword>
<comment type="subcellular location">
    <subcellularLocation>
        <location evidence="1">Membrane</location>
        <topology evidence="1">Multi-pass membrane protein</topology>
    </subcellularLocation>
</comment>
<dbReference type="PROSITE" id="PS50893">
    <property type="entry name" value="ABC_TRANSPORTER_2"/>
    <property type="match status" value="1"/>
</dbReference>
<dbReference type="GO" id="GO:0055085">
    <property type="term" value="P:transmembrane transport"/>
    <property type="evidence" value="ECO:0000318"/>
    <property type="project" value="GO_Central"/>
</dbReference>
<dbReference type="HOGENOM" id="CLU_000604_27_14_1"/>
<evidence type="ECO:0000256" key="2">
    <source>
        <dbReference type="ARBA" id="ARBA00009726"/>
    </source>
</evidence>
<dbReference type="Gene3D" id="1.20.1560.10">
    <property type="entry name" value="ABC transporter type 1, transmembrane domain"/>
    <property type="match status" value="1"/>
</dbReference>
<dbReference type="KEGG" id="ptm:GSPATT00025084001"/>
<dbReference type="InterPro" id="IPR044746">
    <property type="entry name" value="ABCC_6TM_D1"/>
</dbReference>
<dbReference type="PANTHER" id="PTHR24223">
    <property type="entry name" value="ATP-BINDING CASSETTE SUB-FAMILY C"/>
    <property type="match status" value="1"/>
</dbReference>
<dbReference type="Proteomes" id="UP000000600">
    <property type="component" value="Unassembled WGS sequence"/>
</dbReference>
<keyword evidence="9" id="KW-0175">Coiled coil</keyword>
<dbReference type="InterPro" id="IPR003439">
    <property type="entry name" value="ABC_transporter-like_ATP-bd"/>
</dbReference>
<feature type="transmembrane region" description="Helical" evidence="10">
    <location>
        <begin position="151"/>
        <end position="170"/>
    </location>
</feature>
<dbReference type="GeneID" id="5045532"/>
<dbReference type="Pfam" id="PF00005">
    <property type="entry name" value="ABC_tran"/>
    <property type="match status" value="1"/>
</dbReference>
<dbReference type="STRING" id="5888.A0EAN3"/>
<evidence type="ECO:0000259" key="12">
    <source>
        <dbReference type="PROSITE" id="PS50929"/>
    </source>
</evidence>
<evidence type="ECO:0000259" key="11">
    <source>
        <dbReference type="PROSITE" id="PS50893"/>
    </source>
</evidence>
<dbReference type="CDD" id="cd18579">
    <property type="entry name" value="ABC_6TM_ABCC_D1"/>
    <property type="match status" value="1"/>
</dbReference>
<dbReference type="SMART" id="SM00382">
    <property type="entry name" value="AAA"/>
    <property type="match status" value="1"/>
</dbReference>
<evidence type="ECO:0000256" key="3">
    <source>
        <dbReference type="ARBA" id="ARBA00022448"/>
    </source>
</evidence>
<dbReference type="RefSeq" id="XP_001459747.1">
    <property type="nucleotide sequence ID" value="XM_001459710.1"/>
</dbReference>
<dbReference type="FunCoup" id="A0EAN3">
    <property type="interactions" value="10"/>
</dbReference>
<dbReference type="InParanoid" id="A0EAN3"/>
<dbReference type="GO" id="GO:0005524">
    <property type="term" value="F:ATP binding"/>
    <property type="evidence" value="ECO:0007669"/>
    <property type="project" value="UniProtKB-KW"/>
</dbReference>
<evidence type="ECO:0000256" key="1">
    <source>
        <dbReference type="ARBA" id="ARBA00004141"/>
    </source>
</evidence>
<keyword evidence="5" id="KW-0547">Nucleotide-binding</keyword>
<feature type="transmembrane region" description="Helical" evidence="10">
    <location>
        <begin position="255"/>
        <end position="278"/>
    </location>
</feature>
<dbReference type="Pfam" id="PF00664">
    <property type="entry name" value="ABC_membrane"/>
    <property type="match status" value="1"/>
</dbReference>
<dbReference type="SUPFAM" id="SSF90123">
    <property type="entry name" value="ABC transporter transmembrane region"/>
    <property type="match status" value="1"/>
</dbReference>
<keyword evidence="4 10" id="KW-0812">Transmembrane</keyword>
<evidence type="ECO:0000256" key="4">
    <source>
        <dbReference type="ARBA" id="ARBA00022692"/>
    </source>
</evidence>
<dbReference type="InterPro" id="IPR027417">
    <property type="entry name" value="P-loop_NTPase"/>
</dbReference>
<keyword evidence="14" id="KW-1185">Reference proteome</keyword>
<dbReference type="GO" id="GO:0005886">
    <property type="term" value="C:plasma membrane"/>
    <property type="evidence" value="ECO:0000318"/>
    <property type="project" value="GO_Central"/>
</dbReference>
<accession>A0EAN3</accession>
<dbReference type="InterPro" id="IPR011527">
    <property type="entry name" value="ABC1_TM_dom"/>
</dbReference>
<dbReference type="GO" id="GO:0016887">
    <property type="term" value="F:ATP hydrolysis activity"/>
    <property type="evidence" value="ECO:0007669"/>
    <property type="project" value="InterPro"/>
</dbReference>
<evidence type="ECO:0000313" key="14">
    <source>
        <dbReference type="Proteomes" id="UP000000600"/>
    </source>
</evidence>
<feature type="transmembrane region" description="Helical" evidence="10">
    <location>
        <begin position="115"/>
        <end position="136"/>
    </location>
</feature>
<evidence type="ECO:0000256" key="5">
    <source>
        <dbReference type="ARBA" id="ARBA00022741"/>
    </source>
</evidence>
<evidence type="ECO:0000256" key="7">
    <source>
        <dbReference type="ARBA" id="ARBA00022989"/>
    </source>
</evidence>
<reference evidence="13 14" key="1">
    <citation type="journal article" date="2006" name="Nature">
        <title>Global trends of whole-genome duplications revealed by the ciliate Paramecium tetraurelia.</title>
        <authorList>
            <consortium name="Genoscope"/>
            <person name="Aury J.-M."/>
            <person name="Jaillon O."/>
            <person name="Duret L."/>
            <person name="Noel B."/>
            <person name="Jubin C."/>
            <person name="Porcel B.M."/>
            <person name="Segurens B."/>
            <person name="Daubin V."/>
            <person name="Anthouard V."/>
            <person name="Aiach N."/>
            <person name="Arnaiz O."/>
            <person name="Billaut A."/>
            <person name="Beisson J."/>
            <person name="Blanc I."/>
            <person name="Bouhouche K."/>
            <person name="Camara F."/>
            <person name="Duharcourt S."/>
            <person name="Guigo R."/>
            <person name="Gogendeau D."/>
            <person name="Katinka M."/>
            <person name="Keller A.-M."/>
            <person name="Kissmehl R."/>
            <person name="Klotz C."/>
            <person name="Koll F."/>
            <person name="Le Moue A."/>
            <person name="Lepere C."/>
            <person name="Malinsky S."/>
            <person name="Nowacki M."/>
            <person name="Nowak J.K."/>
            <person name="Plattner H."/>
            <person name="Poulain J."/>
            <person name="Ruiz F."/>
            <person name="Serrano V."/>
            <person name="Zagulski M."/>
            <person name="Dessen P."/>
            <person name="Betermier M."/>
            <person name="Weissenbach J."/>
            <person name="Scarpelli C."/>
            <person name="Schachter V."/>
            <person name="Sperling L."/>
            <person name="Meyer E."/>
            <person name="Cohen J."/>
            <person name="Wincker P."/>
        </authorList>
    </citation>
    <scope>NUCLEOTIDE SEQUENCE [LARGE SCALE GENOMIC DNA]</scope>
    <source>
        <strain evidence="13 14">Stock d4-2</strain>
    </source>
</reference>
<name>A0EAN3_PARTE</name>
<keyword evidence="6" id="KW-0067">ATP-binding</keyword>
<dbReference type="InterPro" id="IPR003593">
    <property type="entry name" value="AAA+_ATPase"/>
</dbReference>
<dbReference type="SUPFAM" id="SSF52540">
    <property type="entry name" value="P-loop containing nucleoside triphosphate hydrolases"/>
    <property type="match status" value="1"/>
</dbReference>